<dbReference type="GO" id="GO:0015213">
    <property type="term" value="F:uridine transmembrane transporter activity"/>
    <property type="evidence" value="ECO:0007669"/>
    <property type="project" value="TreeGrafter"/>
</dbReference>
<dbReference type="SUPFAM" id="SSF103473">
    <property type="entry name" value="MFS general substrate transporter"/>
    <property type="match status" value="1"/>
</dbReference>
<dbReference type="EMBL" id="JACCCW010000002">
    <property type="protein sequence ID" value="NYF79909.1"/>
    <property type="molecule type" value="Genomic_DNA"/>
</dbReference>
<dbReference type="InterPro" id="IPR004740">
    <property type="entry name" value="Nuc_H_symport"/>
</dbReference>
<evidence type="ECO:0000256" key="4">
    <source>
        <dbReference type="ARBA" id="ARBA00022692"/>
    </source>
</evidence>
<evidence type="ECO:0000256" key="2">
    <source>
        <dbReference type="ARBA" id="ARBA00022448"/>
    </source>
</evidence>
<dbReference type="Pfam" id="PF03825">
    <property type="entry name" value="Nuc_H_symport"/>
    <property type="match status" value="1"/>
</dbReference>
<dbReference type="AlphaFoldDB" id="A0A7Y9PHC0"/>
<proteinExistence type="predicted"/>
<dbReference type="Gene3D" id="1.20.1250.20">
    <property type="entry name" value="MFS general substrate transporter like domains"/>
    <property type="match status" value="2"/>
</dbReference>
<evidence type="ECO:0000256" key="6">
    <source>
        <dbReference type="ARBA" id="ARBA00023136"/>
    </source>
</evidence>
<dbReference type="PANTHER" id="PTHR23522">
    <property type="entry name" value="BLL5896 PROTEIN"/>
    <property type="match status" value="1"/>
</dbReference>
<keyword evidence="9" id="KW-1185">Reference proteome</keyword>
<dbReference type="InterPro" id="IPR036259">
    <property type="entry name" value="MFS_trans_sf"/>
</dbReference>
<feature type="transmembrane region" description="Helical" evidence="7">
    <location>
        <begin position="295"/>
        <end position="314"/>
    </location>
</feature>
<dbReference type="Proteomes" id="UP000589520">
    <property type="component" value="Unassembled WGS sequence"/>
</dbReference>
<evidence type="ECO:0000313" key="9">
    <source>
        <dbReference type="Proteomes" id="UP000589520"/>
    </source>
</evidence>
<feature type="transmembrane region" description="Helical" evidence="7">
    <location>
        <begin position="132"/>
        <end position="151"/>
    </location>
</feature>
<keyword evidence="6 7" id="KW-0472">Membrane</keyword>
<comment type="subcellular location">
    <subcellularLocation>
        <location evidence="1">Cell membrane</location>
        <topology evidence="1">Multi-pass membrane protein</topology>
    </subcellularLocation>
</comment>
<keyword evidence="3" id="KW-1003">Cell membrane</keyword>
<evidence type="ECO:0000256" key="1">
    <source>
        <dbReference type="ARBA" id="ARBA00004651"/>
    </source>
</evidence>
<accession>A0A7Y9PHC0</accession>
<feature type="transmembrane region" description="Helical" evidence="7">
    <location>
        <begin position="37"/>
        <end position="60"/>
    </location>
</feature>
<dbReference type="RefSeq" id="WP_179490882.1">
    <property type="nucleotide sequence ID" value="NZ_JACCCW010000002.1"/>
</dbReference>
<dbReference type="GO" id="GO:0015212">
    <property type="term" value="F:cytidine transmembrane transporter activity"/>
    <property type="evidence" value="ECO:0007669"/>
    <property type="project" value="TreeGrafter"/>
</dbReference>
<feature type="transmembrane region" description="Helical" evidence="7">
    <location>
        <begin position="207"/>
        <end position="226"/>
    </location>
</feature>
<gene>
    <name evidence="8" type="ORF">HDF17_002229</name>
</gene>
<keyword evidence="5 7" id="KW-1133">Transmembrane helix</keyword>
<feature type="transmembrane region" description="Helical" evidence="7">
    <location>
        <begin position="72"/>
        <end position="89"/>
    </location>
</feature>
<reference evidence="8 9" key="1">
    <citation type="submission" date="2020-07" db="EMBL/GenBank/DDBJ databases">
        <title>Genomic Encyclopedia of Type Strains, Phase IV (KMG-V): Genome sequencing to study the core and pangenomes of soil and plant-associated prokaryotes.</title>
        <authorList>
            <person name="Whitman W."/>
        </authorList>
    </citation>
    <scope>NUCLEOTIDE SEQUENCE [LARGE SCALE GENOMIC DNA]</scope>
    <source>
        <strain evidence="8 9">X4EP2</strain>
    </source>
</reference>
<protein>
    <submittedName>
        <fullName evidence="8">Nucleoside transporter</fullName>
    </submittedName>
</protein>
<dbReference type="GO" id="GO:0005886">
    <property type="term" value="C:plasma membrane"/>
    <property type="evidence" value="ECO:0007669"/>
    <property type="project" value="UniProtKB-SubCell"/>
</dbReference>
<feature type="transmembrane region" description="Helical" evidence="7">
    <location>
        <begin position="375"/>
        <end position="394"/>
    </location>
</feature>
<dbReference type="CDD" id="cd06177">
    <property type="entry name" value="MFS_NHS"/>
    <property type="match status" value="1"/>
</dbReference>
<name>A0A7Y9PHC0_9BACT</name>
<feature type="transmembrane region" description="Helical" evidence="7">
    <location>
        <begin position="335"/>
        <end position="355"/>
    </location>
</feature>
<dbReference type="PANTHER" id="PTHR23522:SF4">
    <property type="entry name" value="NUCLEOSIDE PERMEASE NUPG-RELATED"/>
    <property type="match status" value="1"/>
</dbReference>
<comment type="caution">
    <text evidence="8">The sequence shown here is derived from an EMBL/GenBank/DDBJ whole genome shotgun (WGS) entry which is preliminary data.</text>
</comment>
<feature type="transmembrane region" description="Helical" evidence="7">
    <location>
        <begin position="157"/>
        <end position="178"/>
    </location>
</feature>
<keyword evidence="2" id="KW-0813">Transport</keyword>
<evidence type="ECO:0000256" key="7">
    <source>
        <dbReference type="SAM" id="Phobius"/>
    </source>
</evidence>
<feature type="transmembrane region" description="Helical" evidence="7">
    <location>
        <begin position="95"/>
        <end position="120"/>
    </location>
</feature>
<feature type="transmembrane region" description="Helical" evidence="7">
    <location>
        <begin position="270"/>
        <end position="289"/>
    </location>
</feature>
<sequence>MNAWVKPKLAAMMFLEYFIWGVWYVTVGTWLGQHLHFTGAEIGLVAGTTAIGAIFSPFLAGWIADNLLPTQYVLAILHSLGGILLLLAASRTSFAPLYVLVLLYAVCYMPTLSLTTALAFRHIRDPKMEFGPIRVLGSAGWIVAGLLVGGLKIEATALPMQLAAGASFLMAIYCFVLPHTPPLATPQRFAVSTLFPKDVLGLFRQRSFAIFVAASFLICIPLQFYYAFTNLFLNQIGIHNAAGKMTGGQMSELACMLLIPWFFQRLGVKYMLVAGMSAWVLRYALFAYGNGEEGMWMLWGGIILHGICYDFFFVTGQIYVDRKAPVALRAAAQGMITLITYGAGMLVGSWLSGIIVDHYATTFADGSTMHQWRSIWLVASACSAAVLIVFLFTFSDRSSESDLSHTLPDVTL</sequence>
<evidence type="ECO:0000313" key="8">
    <source>
        <dbReference type="EMBL" id="NYF79909.1"/>
    </source>
</evidence>
<feature type="transmembrane region" description="Helical" evidence="7">
    <location>
        <begin position="12"/>
        <end position="31"/>
    </location>
</feature>
<evidence type="ECO:0000256" key="5">
    <source>
        <dbReference type="ARBA" id="ARBA00022989"/>
    </source>
</evidence>
<keyword evidence="4 7" id="KW-0812">Transmembrane</keyword>
<organism evidence="8 9">
    <name type="scientific">Granulicella arctica</name>
    <dbReference type="NCBI Taxonomy" id="940613"/>
    <lineage>
        <taxon>Bacteria</taxon>
        <taxon>Pseudomonadati</taxon>
        <taxon>Acidobacteriota</taxon>
        <taxon>Terriglobia</taxon>
        <taxon>Terriglobales</taxon>
        <taxon>Acidobacteriaceae</taxon>
        <taxon>Granulicella</taxon>
    </lineage>
</organism>
<evidence type="ECO:0000256" key="3">
    <source>
        <dbReference type="ARBA" id="ARBA00022475"/>
    </source>
</evidence>